<gene>
    <name evidence="1" type="ORF">SDC9_186103</name>
</gene>
<sequence length="174" mass="20680">MITMFGIQSIFKDSIKLTSLMQSNIHSLKEYSALNGKVTYKLPYDWISEKRDFGGEEIIYHNDFQAKDFKVYGFVEVWNLNQDLKTFIERSKDISVKQNIIEGYKLSNVKINDKDAYYIEYSLINSQNIKYKAFEYFIPDNNKFIRFSFFTREDNFKENMPTIFKAIVETLKIS</sequence>
<evidence type="ECO:0000313" key="1">
    <source>
        <dbReference type="EMBL" id="MPN38579.1"/>
    </source>
</evidence>
<organism evidence="1">
    <name type="scientific">bioreactor metagenome</name>
    <dbReference type="NCBI Taxonomy" id="1076179"/>
    <lineage>
        <taxon>unclassified sequences</taxon>
        <taxon>metagenomes</taxon>
        <taxon>ecological metagenomes</taxon>
    </lineage>
</organism>
<dbReference type="AlphaFoldDB" id="A0A645HK60"/>
<name>A0A645HK60_9ZZZZ</name>
<proteinExistence type="predicted"/>
<protein>
    <recommendedName>
        <fullName evidence="2">PsbP C-terminal domain-containing protein</fullName>
    </recommendedName>
</protein>
<comment type="caution">
    <text evidence="1">The sequence shown here is derived from an EMBL/GenBank/DDBJ whole genome shotgun (WGS) entry which is preliminary data.</text>
</comment>
<evidence type="ECO:0008006" key="2">
    <source>
        <dbReference type="Google" id="ProtNLM"/>
    </source>
</evidence>
<dbReference type="EMBL" id="VSSQ01093897">
    <property type="protein sequence ID" value="MPN38579.1"/>
    <property type="molecule type" value="Genomic_DNA"/>
</dbReference>
<reference evidence="1" key="1">
    <citation type="submission" date="2019-08" db="EMBL/GenBank/DDBJ databases">
        <authorList>
            <person name="Kucharzyk K."/>
            <person name="Murdoch R.W."/>
            <person name="Higgins S."/>
            <person name="Loffler F."/>
        </authorList>
    </citation>
    <scope>NUCLEOTIDE SEQUENCE</scope>
</reference>
<accession>A0A645HK60</accession>